<dbReference type="OrthoDB" id="10388135at2759"/>
<evidence type="ECO:0000313" key="3">
    <source>
        <dbReference type="Proteomes" id="UP000001072"/>
    </source>
</evidence>
<feature type="compositionally biased region" description="Polar residues" evidence="1">
    <location>
        <begin position="1"/>
        <end position="26"/>
    </location>
</feature>
<organism evidence="3">
    <name type="scientific">Melampsora larici-populina (strain 98AG31 / pathotype 3-4-7)</name>
    <name type="common">Poplar leaf rust fungus</name>
    <dbReference type="NCBI Taxonomy" id="747676"/>
    <lineage>
        <taxon>Eukaryota</taxon>
        <taxon>Fungi</taxon>
        <taxon>Dikarya</taxon>
        <taxon>Basidiomycota</taxon>
        <taxon>Pucciniomycotina</taxon>
        <taxon>Pucciniomycetes</taxon>
        <taxon>Pucciniales</taxon>
        <taxon>Melampsoraceae</taxon>
        <taxon>Melampsora</taxon>
    </lineage>
</organism>
<dbReference type="KEGG" id="mlr:MELLADRAFT_70556"/>
<dbReference type="AlphaFoldDB" id="F4R4W6"/>
<dbReference type="EMBL" id="GL883090">
    <property type="protein sequence ID" value="EGG12924.1"/>
    <property type="molecule type" value="Genomic_DNA"/>
</dbReference>
<dbReference type="HOGENOM" id="CLU_1820402_0_0_1"/>
<keyword evidence="3" id="KW-1185">Reference proteome</keyword>
<evidence type="ECO:0000256" key="1">
    <source>
        <dbReference type="SAM" id="MobiDB-lite"/>
    </source>
</evidence>
<gene>
    <name evidence="2" type="ORF">MELLADRAFT_70556</name>
</gene>
<sequence length="142" mass="14557">MADQLQSVAQPTLSSSNELTSPDSHPSNPPVPDVAASTPTEMVRSVETNVVADRDGSKTNQASMQPTSCAEMTSPSSRPCGPPLSPKAGTAGADSADCEPVLSPISPVESEQQPRLLNSQPISLSSVPQSIPKTAPPLSPAD</sequence>
<evidence type="ECO:0000313" key="2">
    <source>
        <dbReference type="EMBL" id="EGG12924.1"/>
    </source>
</evidence>
<feature type="non-terminal residue" evidence="2">
    <location>
        <position position="142"/>
    </location>
</feature>
<dbReference type="InParanoid" id="F4R4W6"/>
<accession>F4R4W6</accession>
<dbReference type="GeneID" id="18931562"/>
<feature type="compositionally biased region" description="Polar residues" evidence="1">
    <location>
        <begin position="58"/>
        <end position="77"/>
    </location>
</feature>
<dbReference type="Proteomes" id="UP000001072">
    <property type="component" value="Unassembled WGS sequence"/>
</dbReference>
<dbReference type="RefSeq" id="XP_007403862.1">
    <property type="nucleotide sequence ID" value="XM_007403800.1"/>
</dbReference>
<feature type="region of interest" description="Disordered" evidence="1">
    <location>
        <begin position="1"/>
        <end position="142"/>
    </location>
</feature>
<reference evidence="3" key="1">
    <citation type="journal article" date="2011" name="Proc. Natl. Acad. Sci. U.S.A.">
        <title>Obligate biotrophy features unraveled by the genomic analysis of rust fungi.</title>
        <authorList>
            <person name="Duplessis S."/>
            <person name="Cuomo C.A."/>
            <person name="Lin Y.-C."/>
            <person name="Aerts A."/>
            <person name="Tisserant E."/>
            <person name="Veneault-Fourrey C."/>
            <person name="Joly D.L."/>
            <person name="Hacquard S."/>
            <person name="Amselem J."/>
            <person name="Cantarel B.L."/>
            <person name="Chiu R."/>
            <person name="Coutinho P.M."/>
            <person name="Feau N."/>
            <person name="Field M."/>
            <person name="Frey P."/>
            <person name="Gelhaye E."/>
            <person name="Goldberg J."/>
            <person name="Grabherr M.G."/>
            <person name="Kodira C.D."/>
            <person name="Kohler A."/>
            <person name="Kuees U."/>
            <person name="Lindquist E.A."/>
            <person name="Lucas S.M."/>
            <person name="Mago R."/>
            <person name="Mauceli E."/>
            <person name="Morin E."/>
            <person name="Murat C."/>
            <person name="Pangilinan J.L."/>
            <person name="Park R."/>
            <person name="Pearson M."/>
            <person name="Quesneville H."/>
            <person name="Rouhier N."/>
            <person name="Sakthikumar S."/>
            <person name="Salamov A.A."/>
            <person name="Schmutz J."/>
            <person name="Selles B."/>
            <person name="Shapiro H."/>
            <person name="Tanguay P."/>
            <person name="Tuskan G.A."/>
            <person name="Henrissat B."/>
            <person name="Van de Peer Y."/>
            <person name="Rouze P."/>
            <person name="Ellis J.G."/>
            <person name="Dodds P.N."/>
            <person name="Schein J.E."/>
            <person name="Zhong S."/>
            <person name="Hamelin R.C."/>
            <person name="Grigoriev I.V."/>
            <person name="Szabo L.J."/>
            <person name="Martin F."/>
        </authorList>
    </citation>
    <scope>NUCLEOTIDE SEQUENCE [LARGE SCALE GENOMIC DNA]</scope>
    <source>
        <strain evidence="3">98AG31 / pathotype 3-4-7</strain>
    </source>
</reference>
<proteinExistence type="predicted"/>
<feature type="compositionally biased region" description="Polar residues" evidence="1">
    <location>
        <begin position="109"/>
        <end position="132"/>
    </location>
</feature>
<protein>
    <submittedName>
        <fullName evidence="2">Uncharacterized protein</fullName>
    </submittedName>
</protein>
<name>F4R4W6_MELLP</name>
<dbReference type="VEuPathDB" id="FungiDB:MELLADRAFT_70556"/>